<accession>A0A8X6HPA1</accession>
<feature type="domain" description="Integrase catalytic" evidence="1">
    <location>
        <begin position="359"/>
        <end position="548"/>
    </location>
</feature>
<sequence length="671" mass="78067">MEKAAEQIYPVVEFQLKKKSTCFCKRVEALVISRISGALVRGVDKHVVQFMSEQKLQLADSFRGDETSSIDVLLGSDLFWECILPEKVSIEKGLFAINSVFGWVVAADRFTRGFPVQNLRNDDLWWYGPKWLRENRLKWPKLNDLVIDDKLKNSETRPREILQNLCLSECKETLVKLENFDSLLKVKRIIAWVKRFIFNCRNFTKFEGPLSADELNRAEEHLVREVQMQHFRKEINIYVKSGGKETLKNSKLYSLRPYLDDQGILRISSRFNESKFHSNEKNPIIVPKESKFAVLIVKEKHLRLLHGGVTLTLSQIRRKYWIPQARQLIRKIINKCLACKKYSVKSADQLSGQLPRDRISESPPFTVIGVDFTGPVYVKLGNDTEKSYIALFTCAVTRAVHIELVTGLSTRKFILALRRFLSRRSNCKTIYLDNASTFKCANKKKEIQYFFNIIKDEDFKNFISAEGITWKFIVELAPWWGGFYERLMRSIKEPLRKIIGRANLTFEETMTILAEIENVLNHRPLTYVSDDVSDPAPLTPANFLLVGHKNDYPFNFSELLNNSITRESLLKRKYYETKLLSQFWKKWKDNYLLNIRSFHHFPKPSVERNLRVGDVVILEGNTKSKFLWDLGHIAKVMQGRDGLVRSCVVKTKKGEFKRPVQLIYPLELSET</sequence>
<dbReference type="Pfam" id="PF18701">
    <property type="entry name" value="DUF5641"/>
    <property type="match status" value="1"/>
</dbReference>
<gene>
    <name evidence="2" type="primary">X975_16076</name>
    <name evidence="2" type="ORF">TNCT_21301</name>
</gene>
<dbReference type="InterPro" id="IPR001584">
    <property type="entry name" value="Integrase_cat-core"/>
</dbReference>
<organism evidence="2 3">
    <name type="scientific">Trichonephila clavata</name>
    <name type="common">Joro spider</name>
    <name type="synonym">Nephila clavata</name>
    <dbReference type="NCBI Taxonomy" id="2740835"/>
    <lineage>
        <taxon>Eukaryota</taxon>
        <taxon>Metazoa</taxon>
        <taxon>Ecdysozoa</taxon>
        <taxon>Arthropoda</taxon>
        <taxon>Chelicerata</taxon>
        <taxon>Arachnida</taxon>
        <taxon>Araneae</taxon>
        <taxon>Araneomorphae</taxon>
        <taxon>Entelegynae</taxon>
        <taxon>Araneoidea</taxon>
        <taxon>Nephilidae</taxon>
        <taxon>Trichonephila</taxon>
    </lineage>
</organism>
<dbReference type="InterPro" id="IPR012337">
    <property type="entry name" value="RNaseH-like_sf"/>
</dbReference>
<name>A0A8X6HPA1_TRICU</name>
<dbReference type="OrthoDB" id="6422254at2759"/>
<dbReference type="GO" id="GO:0015074">
    <property type="term" value="P:DNA integration"/>
    <property type="evidence" value="ECO:0007669"/>
    <property type="project" value="InterPro"/>
</dbReference>
<reference evidence="2" key="1">
    <citation type="submission" date="2020-07" db="EMBL/GenBank/DDBJ databases">
        <title>Multicomponent nature underlies the extraordinary mechanical properties of spider dragline silk.</title>
        <authorList>
            <person name="Kono N."/>
            <person name="Nakamura H."/>
            <person name="Mori M."/>
            <person name="Yoshida Y."/>
            <person name="Ohtoshi R."/>
            <person name="Malay A.D."/>
            <person name="Moran D.A.P."/>
            <person name="Tomita M."/>
            <person name="Numata K."/>
            <person name="Arakawa K."/>
        </authorList>
    </citation>
    <scope>NUCLEOTIDE SEQUENCE</scope>
</reference>
<dbReference type="EMBL" id="BMAO01008950">
    <property type="protein sequence ID" value="GFR27676.1"/>
    <property type="molecule type" value="Genomic_DNA"/>
</dbReference>
<dbReference type="AlphaFoldDB" id="A0A8X6HPA1"/>
<comment type="caution">
    <text evidence="2">The sequence shown here is derived from an EMBL/GenBank/DDBJ whole genome shotgun (WGS) entry which is preliminary data.</text>
</comment>
<evidence type="ECO:0000313" key="3">
    <source>
        <dbReference type="Proteomes" id="UP000887116"/>
    </source>
</evidence>
<proteinExistence type="predicted"/>
<dbReference type="InterPro" id="IPR036397">
    <property type="entry name" value="RNaseH_sf"/>
</dbReference>
<dbReference type="Gene3D" id="1.10.340.70">
    <property type="match status" value="1"/>
</dbReference>
<dbReference type="Pfam" id="PF17921">
    <property type="entry name" value="Integrase_H2C2"/>
    <property type="match status" value="1"/>
</dbReference>
<dbReference type="InterPro" id="IPR041588">
    <property type="entry name" value="Integrase_H2C2"/>
</dbReference>
<dbReference type="PANTHER" id="PTHR47331">
    <property type="entry name" value="PHD-TYPE DOMAIN-CONTAINING PROTEIN"/>
    <property type="match status" value="1"/>
</dbReference>
<keyword evidence="3" id="KW-1185">Reference proteome</keyword>
<dbReference type="PROSITE" id="PS50994">
    <property type="entry name" value="INTEGRASE"/>
    <property type="match status" value="1"/>
</dbReference>
<dbReference type="InterPro" id="IPR040676">
    <property type="entry name" value="DUF5641"/>
</dbReference>
<dbReference type="Gene3D" id="3.30.420.10">
    <property type="entry name" value="Ribonuclease H-like superfamily/Ribonuclease H"/>
    <property type="match status" value="1"/>
</dbReference>
<evidence type="ECO:0000259" key="1">
    <source>
        <dbReference type="PROSITE" id="PS50994"/>
    </source>
</evidence>
<dbReference type="Proteomes" id="UP000887116">
    <property type="component" value="Unassembled WGS sequence"/>
</dbReference>
<dbReference type="GO" id="GO:0003676">
    <property type="term" value="F:nucleic acid binding"/>
    <property type="evidence" value="ECO:0007669"/>
    <property type="project" value="InterPro"/>
</dbReference>
<evidence type="ECO:0000313" key="2">
    <source>
        <dbReference type="EMBL" id="GFR27676.1"/>
    </source>
</evidence>
<dbReference type="SUPFAM" id="SSF53098">
    <property type="entry name" value="Ribonuclease H-like"/>
    <property type="match status" value="1"/>
</dbReference>
<dbReference type="PANTHER" id="PTHR47331:SF1">
    <property type="entry name" value="GAG-LIKE PROTEIN"/>
    <property type="match status" value="1"/>
</dbReference>
<protein>
    <submittedName>
        <fullName evidence="2">Transposable element Tcb2 transposase</fullName>
    </submittedName>
</protein>